<dbReference type="SUPFAM" id="SSF88713">
    <property type="entry name" value="Glycoside hydrolase/deacetylase"/>
    <property type="match status" value="1"/>
</dbReference>
<dbReference type="Pfam" id="PF01074">
    <property type="entry name" value="Glyco_hydro_38N"/>
    <property type="match status" value="1"/>
</dbReference>
<evidence type="ECO:0000259" key="1">
    <source>
        <dbReference type="Pfam" id="PF01074"/>
    </source>
</evidence>
<dbReference type="InterPro" id="IPR011330">
    <property type="entry name" value="Glyco_hydro/deAcase_b/a-brl"/>
</dbReference>
<accession>X1RLV4</accession>
<comment type="caution">
    <text evidence="2">The sequence shown here is derived from an EMBL/GenBank/DDBJ whole genome shotgun (WGS) entry which is preliminary data.</text>
</comment>
<dbReference type="EMBL" id="BARW01001815">
    <property type="protein sequence ID" value="GAI64155.1"/>
    <property type="molecule type" value="Genomic_DNA"/>
</dbReference>
<dbReference type="PANTHER" id="PTHR46017:SF2">
    <property type="entry name" value="MANNOSYLGLYCERATE HYDROLASE"/>
    <property type="match status" value="1"/>
</dbReference>
<protein>
    <recommendedName>
        <fullName evidence="1">Glycoside hydrolase family 38 N-terminal domain-containing protein</fullName>
    </recommendedName>
</protein>
<dbReference type="PANTHER" id="PTHR46017">
    <property type="entry name" value="ALPHA-MANNOSIDASE 2C1"/>
    <property type="match status" value="1"/>
</dbReference>
<dbReference type="AlphaFoldDB" id="X1RLV4"/>
<feature type="domain" description="Glycoside hydrolase family 38 N-terminal" evidence="1">
    <location>
        <begin position="11"/>
        <end position="262"/>
    </location>
</feature>
<dbReference type="Gene3D" id="3.20.110.10">
    <property type="entry name" value="Glycoside hydrolase 38, N terminal domain"/>
    <property type="match status" value="1"/>
</dbReference>
<dbReference type="InterPro" id="IPR000602">
    <property type="entry name" value="Glyco_hydro_38_N"/>
</dbReference>
<organism evidence="2">
    <name type="scientific">marine sediment metagenome</name>
    <dbReference type="NCBI Taxonomy" id="412755"/>
    <lineage>
        <taxon>unclassified sequences</taxon>
        <taxon>metagenomes</taxon>
        <taxon>ecological metagenomes</taxon>
    </lineage>
</organism>
<gene>
    <name evidence="2" type="ORF">S12H4_05465</name>
</gene>
<name>X1RLV4_9ZZZZ</name>
<proteinExistence type="predicted"/>
<dbReference type="InterPro" id="IPR027291">
    <property type="entry name" value="Glyco_hydro_38_N_sf"/>
</dbReference>
<dbReference type="GO" id="GO:0004559">
    <property type="term" value="F:alpha-mannosidase activity"/>
    <property type="evidence" value="ECO:0007669"/>
    <property type="project" value="InterPro"/>
</dbReference>
<evidence type="ECO:0000313" key="2">
    <source>
        <dbReference type="EMBL" id="GAI64155.1"/>
    </source>
</evidence>
<sequence>MTNIDKKSYRAFIVPHTHWDREWYQTFQQFRIKLIDLINNLIDILENDKTFSDFTLDGQTIVLEDYLEVHPERREVLKKYITEGRIHIGPWYILPDEFLVSAESIIRNLLLGHKIASEFGRVMKVGYIPDPFGHITQMPQILKGFGIDNIIFWRGIEYDRSQGNEFIWQGPEGTELLAVHLPKAGYCNARSLPEDINQAYKLIKEAIDDLLSRETSKSLLLLNGVDHLEAQPHIPHLVKELNKRFTDIEIKQGNLKEYIDNAIVDIIHINMIPNKLQIFLSYHNYICLSNNTSKIIVFISFGLNSISTPLLKGNSSL</sequence>
<dbReference type="GO" id="GO:0009313">
    <property type="term" value="P:oligosaccharide catabolic process"/>
    <property type="evidence" value="ECO:0007669"/>
    <property type="project" value="TreeGrafter"/>
</dbReference>
<dbReference type="GO" id="GO:0006013">
    <property type="term" value="P:mannose metabolic process"/>
    <property type="evidence" value="ECO:0007669"/>
    <property type="project" value="InterPro"/>
</dbReference>
<reference evidence="2" key="1">
    <citation type="journal article" date="2014" name="Front. Microbiol.">
        <title>High frequency of phylogenetically diverse reductive dehalogenase-homologous genes in deep subseafloor sedimentary metagenomes.</title>
        <authorList>
            <person name="Kawai M."/>
            <person name="Futagami T."/>
            <person name="Toyoda A."/>
            <person name="Takaki Y."/>
            <person name="Nishi S."/>
            <person name="Hori S."/>
            <person name="Arai W."/>
            <person name="Tsubouchi T."/>
            <person name="Morono Y."/>
            <person name="Uchiyama I."/>
            <person name="Ito T."/>
            <person name="Fujiyama A."/>
            <person name="Inagaki F."/>
            <person name="Takami H."/>
        </authorList>
    </citation>
    <scope>NUCLEOTIDE SEQUENCE</scope>
    <source>
        <strain evidence="2">Expedition CK06-06</strain>
    </source>
</reference>